<sequence>MYDIEHCRCGEFGTHWEVCDTCSHMEKGYNSCRNRHCPGCNHIAQKRWVDARSNDLLPVSYHHCVFTLPHEFNPICQYNRRVMYDLLFEKSSETLLDFGHNPKRLGATIGFYGLLHTWGGKMWQHPHVHFITTAGGIAPDGHWVEPKYHSSFLFPVTALSNVFRAKFLEGLKEIHHKLKFPDNLSFLADPNTFSQWLYHEIPLEWVVFSKPPFKGPEEVVKYIGRYTHRCAISNNRIIAEKDGNIEFWFKNTKKDARWEITSLPVMTFMERFLYHVLPKHFHRIRYYGFLANGKARTNIESIRRDLAVETSKPAAPPEENRICPHCEQGNMITVLIIDGRGNVIVDETDLADPAAVMDTT</sequence>
<dbReference type="InterPro" id="IPR007069">
    <property type="entry name" value="Transposase_32"/>
</dbReference>
<dbReference type="Proteomes" id="UP000014216">
    <property type="component" value="Unassembled WGS sequence"/>
</dbReference>
<evidence type="ECO:0000259" key="1">
    <source>
        <dbReference type="Pfam" id="PF04986"/>
    </source>
</evidence>
<evidence type="ECO:0000313" key="4">
    <source>
        <dbReference type="Proteomes" id="UP000014216"/>
    </source>
</evidence>
<dbReference type="GO" id="GO:0004803">
    <property type="term" value="F:transposase activity"/>
    <property type="evidence" value="ECO:0007669"/>
    <property type="project" value="InterPro"/>
</dbReference>
<dbReference type="EMBL" id="APJX01000001">
    <property type="protein sequence ID" value="EMS81440.1"/>
    <property type="molecule type" value="Genomic_DNA"/>
</dbReference>
<keyword evidence="4" id="KW-1185">Reference proteome</keyword>
<accession>S0G3F6</accession>
<feature type="domain" description="Transposase IS801/IS1294" evidence="1">
    <location>
        <begin position="110"/>
        <end position="292"/>
    </location>
</feature>
<proteinExistence type="predicted"/>
<dbReference type="GO" id="GO:0006313">
    <property type="term" value="P:DNA transposition"/>
    <property type="evidence" value="ECO:0007669"/>
    <property type="project" value="InterPro"/>
</dbReference>
<dbReference type="GO" id="GO:0003677">
    <property type="term" value="F:DNA binding"/>
    <property type="evidence" value="ECO:0007669"/>
    <property type="project" value="InterPro"/>
</dbReference>
<evidence type="ECO:0000259" key="2">
    <source>
        <dbReference type="Pfam" id="PF14319"/>
    </source>
</evidence>
<feature type="domain" description="Transposase zinc-binding" evidence="2">
    <location>
        <begin position="2"/>
        <end position="68"/>
    </location>
</feature>
<gene>
    <name evidence="3" type="ORF">Dpo_1c05810</name>
</gene>
<dbReference type="Pfam" id="PF04986">
    <property type="entry name" value="Y2_Tnp"/>
    <property type="match status" value="1"/>
</dbReference>
<dbReference type="PANTHER" id="PTHR37023:SF1">
    <property type="entry name" value="ISSOD25 TRANSPOSASE TNPA_ISSOD25"/>
    <property type="match status" value="1"/>
</dbReference>
<dbReference type="PANTHER" id="PTHR37023">
    <property type="entry name" value="TRANSPOSASE"/>
    <property type="match status" value="1"/>
</dbReference>
<dbReference type="Pfam" id="PF14319">
    <property type="entry name" value="Zn_Tnp_IS91"/>
    <property type="match status" value="1"/>
</dbReference>
<dbReference type="InterPro" id="IPR054832">
    <property type="entry name" value="transpos_IS91"/>
</dbReference>
<name>S0G3F6_9BACT</name>
<comment type="caution">
    <text evidence="3">The sequence shown here is derived from an EMBL/GenBank/DDBJ whole genome shotgun (WGS) entry which is preliminary data.</text>
</comment>
<dbReference type="InterPro" id="IPR026889">
    <property type="entry name" value="Zn_Tnp"/>
</dbReference>
<evidence type="ECO:0000313" key="3">
    <source>
        <dbReference type="EMBL" id="EMS81440.1"/>
    </source>
</evidence>
<dbReference type="NCBIfam" id="NF033538">
    <property type="entry name" value="transpos_IS91"/>
    <property type="match status" value="1"/>
</dbReference>
<protein>
    <submittedName>
        <fullName evidence="3">Putative transposase y4qJ</fullName>
    </submittedName>
</protein>
<reference evidence="3 4" key="1">
    <citation type="journal article" date="2013" name="Genome Announc.">
        <title>Draft Genome Sequence of Desulfotignum phosphitoxidans DSM 13687 Strain FiPS-3.</title>
        <authorList>
            <person name="Poehlein A."/>
            <person name="Daniel R."/>
            <person name="Simeonova D.D."/>
        </authorList>
    </citation>
    <scope>NUCLEOTIDE SEQUENCE [LARGE SCALE GENOMIC DNA]</scope>
    <source>
        <strain evidence="3 4">DSM 13687</strain>
    </source>
</reference>
<organism evidence="3 4">
    <name type="scientific">Desulfotignum phosphitoxidans DSM 13687</name>
    <dbReference type="NCBI Taxonomy" id="1286635"/>
    <lineage>
        <taxon>Bacteria</taxon>
        <taxon>Pseudomonadati</taxon>
        <taxon>Thermodesulfobacteriota</taxon>
        <taxon>Desulfobacteria</taxon>
        <taxon>Desulfobacterales</taxon>
        <taxon>Desulfobacteraceae</taxon>
        <taxon>Desulfotignum</taxon>
    </lineage>
</organism>
<dbReference type="AlphaFoldDB" id="S0G3F6"/>